<evidence type="ECO:0000256" key="1">
    <source>
        <dbReference type="ARBA" id="ARBA00007529"/>
    </source>
</evidence>
<protein>
    <submittedName>
        <fullName evidence="2">Proline racemase family protein</fullName>
    </submittedName>
</protein>
<gene>
    <name evidence="2" type="ORF">ACFOMP_04580</name>
</gene>
<dbReference type="EMBL" id="JBHRXE010000009">
    <property type="protein sequence ID" value="MFC3568719.1"/>
    <property type="molecule type" value="Genomic_DNA"/>
</dbReference>
<dbReference type="RefSeq" id="WP_379028164.1">
    <property type="nucleotide sequence ID" value="NZ_JBHRXE010000009.1"/>
</dbReference>
<dbReference type="Proteomes" id="UP001595596">
    <property type="component" value="Unassembled WGS sequence"/>
</dbReference>
<dbReference type="Gene3D" id="3.10.310.10">
    <property type="entry name" value="Diaminopimelate Epimerase, Chain A, domain 1"/>
    <property type="match status" value="1"/>
</dbReference>
<accession>A0ABV7RVQ6</accession>
<keyword evidence="3" id="KW-1185">Reference proteome</keyword>
<evidence type="ECO:0000313" key="3">
    <source>
        <dbReference type="Proteomes" id="UP001595596"/>
    </source>
</evidence>
<evidence type="ECO:0000313" key="2">
    <source>
        <dbReference type="EMBL" id="MFC3568719.1"/>
    </source>
</evidence>
<dbReference type="InterPro" id="IPR008794">
    <property type="entry name" value="Pro_racemase_fam"/>
</dbReference>
<proteinExistence type="inferred from homology"/>
<dbReference type="SUPFAM" id="SSF54506">
    <property type="entry name" value="Diaminopimelate epimerase-like"/>
    <property type="match status" value="1"/>
</dbReference>
<sequence>MRRAKLVPVLPCHTKAEAGGVSVGGIALPPVRARSRRVAPDQPQRHFVLTEARGGRLRQVDLLVPPRGPRAQMGWIVIKPADTPAISGSNALCVARVLPARPGGLTKVKAECRDGRAGQ</sequence>
<comment type="caution">
    <text evidence="2">The sequence shown here is derived from an EMBL/GenBank/DDBJ whole genome shotgun (WGS) entry which is preliminary data.</text>
</comment>
<reference evidence="3" key="1">
    <citation type="journal article" date="2019" name="Int. J. Syst. Evol. Microbiol.">
        <title>The Global Catalogue of Microorganisms (GCM) 10K type strain sequencing project: providing services to taxonomists for standard genome sequencing and annotation.</title>
        <authorList>
            <consortium name="The Broad Institute Genomics Platform"/>
            <consortium name="The Broad Institute Genome Sequencing Center for Infectious Disease"/>
            <person name="Wu L."/>
            <person name="Ma J."/>
        </authorList>
    </citation>
    <scope>NUCLEOTIDE SEQUENCE [LARGE SCALE GENOMIC DNA]</scope>
    <source>
        <strain evidence="3">VKM B-3226</strain>
    </source>
</reference>
<name>A0ABV7RVQ6_9RHOB</name>
<comment type="similarity">
    <text evidence="1">Belongs to the proline racemase family.</text>
</comment>
<organism evidence="2 3">
    <name type="scientific">Paracoccus simplex</name>
    <dbReference type="NCBI Taxonomy" id="2086346"/>
    <lineage>
        <taxon>Bacteria</taxon>
        <taxon>Pseudomonadati</taxon>
        <taxon>Pseudomonadota</taxon>
        <taxon>Alphaproteobacteria</taxon>
        <taxon>Rhodobacterales</taxon>
        <taxon>Paracoccaceae</taxon>
        <taxon>Paracoccus</taxon>
    </lineage>
</organism>
<dbReference type="Pfam" id="PF05544">
    <property type="entry name" value="Pro_racemase"/>
    <property type="match status" value="1"/>
</dbReference>